<dbReference type="Gene3D" id="1.10.3720.10">
    <property type="entry name" value="MetI-like"/>
    <property type="match status" value="2"/>
</dbReference>
<proteinExistence type="inferred from homology"/>
<feature type="transmembrane region" description="Helical" evidence="8">
    <location>
        <begin position="269"/>
        <end position="290"/>
    </location>
</feature>
<dbReference type="InterPro" id="IPR000515">
    <property type="entry name" value="MetI-like"/>
</dbReference>
<organism evidence="10 11">
    <name type="scientific">Pseudonocardia oroxyli</name>
    <dbReference type="NCBI Taxonomy" id="366584"/>
    <lineage>
        <taxon>Bacteria</taxon>
        <taxon>Bacillati</taxon>
        <taxon>Actinomycetota</taxon>
        <taxon>Actinomycetes</taxon>
        <taxon>Pseudonocardiales</taxon>
        <taxon>Pseudonocardiaceae</taxon>
        <taxon>Pseudonocardia</taxon>
    </lineage>
</organism>
<feature type="transmembrane region" description="Helical" evidence="8">
    <location>
        <begin position="171"/>
        <end position="192"/>
    </location>
</feature>
<dbReference type="PANTHER" id="PTHR42929">
    <property type="entry name" value="INNER MEMBRANE ABC TRANSPORTER PERMEASE PROTEIN YDCU-RELATED-RELATED"/>
    <property type="match status" value="1"/>
</dbReference>
<feature type="transmembrane region" description="Helical" evidence="8">
    <location>
        <begin position="318"/>
        <end position="341"/>
    </location>
</feature>
<dbReference type="RefSeq" id="WP_093085288.1">
    <property type="nucleotide sequence ID" value="NZ_FNBE01000010.1"/>
</dbReference>
<feature type="transmembrane region" description="Helical" evidence="8">
    <location>
        <begin position="116"/>
        <end position="138"/>
    </location>
</feature>
<protein>
    <submittedName>
        <fullName evidence="10">Spermidine/putrescine transport system permease protein</fullName>
    </submittedName>
</protein>
<evidence type="ECO:0000256" key="7">
    <source>
        <dbReference type="ARBA" id="ARBA00023136"/>
    </source>
</evidence>
<comment type="similarity">
    <text evidence="2">Belongs to the binding-protein-dependent transport system permease family. CysTW subfamily.</text>
</comment>
<feature type="domain" description="ABC transmembrane type-1" evidence="9">
    <location>
        <begin position="84"/>
        <end position="290"/>
    </location>
</feature>
<dbReference type="SUPFAM" id="SSF161098">
    <property type="entry name" value="MetI-like"/>
    <property type="match status" value="2"/>
</dbReference>
<dbReference type="GO" id="GO:0005886">
    <property type="term" value="C:plasma membrane"/>
    <property type="evidence" value="ECO:0007669"/>
    <property type="project" value="UniProtKB-SubCell"/>
</dbReference>
<sequence length="578" mass="61293">MSSTSVLTEERPPEVPPRPTRARLVGWLPAMPTLLLWALCSLAPVAVLVAYSFGQTDLVTYRLVLGWTLANYQSLAESFYLAPILRSVGLAAGTTVLCALVAFPVAYFVSRTRGRLRVVLLACVVIPYLTSFVVRAYAWLDLLSSAGPISDVLNSLGITRNGLTIAYSPTAIAIVLVYAYLPLMVLPMFVALDRLDLSLHTAASDLGANGRRTLRRVTIPLAKPGIYAGCLLVFIPALGEYTVPAIVGGGRTLMFGNIIADQFQGTGDYSLGAALSTSLTAIVLLCVVLLRGRTQNVTFQGGLVRGGRGGAVRRSPFLAAWTALVIAFLFLPILTVFANAFNRDDTLAGWGGFTFQWFGSALTDQAAVGAAVTSLQVALLCVVITLAITVPAALWARSASRRGQALLDVSTYMRIALPEVVFAVGLFILFRRLDLPLGLMGIVLGHVVLASAFAFVIVQTRLATMDTTLEQAGSDLGATPARVFRRVTLPLITPAVVGAGVLTFFVSADNVLTSLFMGAGNVVTLPVYIMSQVKFSVSPATNAIALLFVLAVMLVIAAGGVVVAAGRVRRRSKDVDAL</sequence>
<dbReference type="Proteomes" id="UP000198967">
    <property type="component" value="Unassembled WGS sequence"/>
</dbReference>
<dbReference type="InterPro" id="IPR035906">
    <property type="entry name" value="MetI-like_sf"/>
</dbReference>
<evidence type="ECO:0000256" key="8">
    <source>
        <dbReference type="RuleBase" id="RU363032"/>
    </source>
</evidence>
<feature type="transmembrane region" description="Helical" evidence="8">
    <location>
        <begin position="436"/>
        <end position="458"/>
    </location>
</feature>
<feature type="transmembrane region" description="Helical" evidence="8">
    <location>
        <begin position="543"/>
        <end position="565"/>
    </location>
</feature>
<keyword evidence="4" id="KW-1003">Cell membrane</keyword>
<dbReference type="AlphaFoldDB" id="A0A1G7SSB5"/>
<evidence type="ECO:0000313" key="11">
    <source>
        <dbReference type="Proteomes" id="UP000198967"/>
    </source>
</evidence>
<keyword evidence="6 8" id="KW-1133">Transmembrane helix</keyword>
<evidence type="ECO:0000256" key="2">
    <source>
        <dbReference type="ARBA" id="ARBA00007069"/>
    </source>
</evidence>
<evidence type="ECO:0000256" key="6">
    <source>
        <dbReference type="ARBA" id="ARBA00022989"/>
    </source>
</evidence>
<dbReference type="EMBL" id="FNBE01000010">
    <property type="protein sequence ID" value="SDG25871.1"/>
    <property type="molecule type" value="Genomic_DNA"/>
</dbReference>
<gene>
    <name evidence="10" type="ORF">SAMN05216377_11079</name>
</gene>
<accession>A0A1G7SSB5</accession>
<feature type="domain" description="ABC transmembrane type-1" evidence="9">
    <location>
        <begin position="371"/>
        <end position="559"/>
    </location>
</feature>
<feature type="transmembrane region" description="Helical" evidence="8">
    <location>
        <begin position="225"/>
        <end position="249"/>
    </location>
</feature>
<name>A0A1G7SSB5_PSEOR</name>
<evidence type="ECO:0000256" key="1">
    <source>
        <dbReference type="ARBA" id="ARBA00004651"/>
    </source>
</evidence>
<keyword evidence="7 8" id="KW-0472">Membrane</keyword>
<dbReference type="STRING" id="366584.SAMN05216377_11079"/>
<evidence type="ECO:0000259" key="9">
    <source>
        <dbReference type="PROSITE" id="PS50928"/>
    </source>
</evidence>
<feature type="transmembrane region" description="Helical" evidence="8">
    <location>
        <begin position="512"/>
        <end position="531"/>
    </location>
</feature>
<evidence type="ECO:0000313" key="10">
    <source>
        <dbReference type="EMBL" id="SDG25871.1"/>
    </source>
</evidence>
<dbReference type="OrthoDB" id="5100908at2"/>
<feature type="transmembrane region" description="Helical" evidence="8">
    <location>
        <begin position="366"/>
        <end position="390"/>
    </location>
</feature>
<keyword evidence="3 8" id="KW-0813">Transport</keyword>
<comment type="subcellular location">
    <subcellularLocation>
        <location evidence="1 8">Cell membrane</location>
        <topology evidence="1 8">Multi-pass membrane protein</topology>
    </subcellularLocation>
</comment>
<dbReference type="GO" id="GO:0055085">
    <property type="term" value="P:transmembrane transport"/>
    <property type="evidence" value="ECO:0007669"/>
    <property type="project" value="InterPro"/>
</dbReference>
<dbReference type="CDD" id="cd06261">
    <property type="entry name" value="TM_PBP2"/>
    <property type="match status" value="2"/>
</dbReference>
<dbReference type="PANTHER" id="PTHR42929:SF1">
    <property type="entry name" value="INNER MEMBRANE ABC TRANSPORTER PERMEASE PROTEIN YDCU-RELATED"/>
    <property type="match status" value="1"/>
</dbReference>
<dbReference type="Pfam" id="PF00528">
    <property type="entry name" value="BPD_transp_1"/>
    <property type="match status" value="2"/>
</dbReference>
<feature type="transmembrane region" description="Helical" evidence="8">
    <location>
        <begin position="411"/>
        <end position="430"/>
    </location>
</feature>
<feature type="transmembrane region" description="Helical" evidence="8">
    <location>
        <begin position="487"/>
        <end position="506"/>
    </location>
</feature>
<evidence type="ECO:0000256" key="5">
    <source>
        <dbReference type="ARBA" id="ARBA00022692"/>
    </source>
</evidence>
<keyword evidence="5 8" id="KW-0812">Transmembrane</keyword>
<evidence type="ECO:0000256" key="4">
    <source>
        <dbReference type="ARBA" id="ARBA00022475"/>
    </source>
</evidence>
<feature type="transmembrane region" description="Helical" evidence="8">
    <location>
        <begin position="34"/>
        <end position="51"/>
    </location>
</feature>
<dbReference type="PROSITE" id="PS50928">
    <property type="entry name" value="ABC_TM1"/>
    <property type="match status" value="2"/>
</dbReference>
<keyword evidence="11" id="KW-1185">Reference proteome</keyword>
<feature type="transmembrane region" description="Helical" evidence="8">
    <location>
        <begin position="88"/>
        <end position="109"/>
    </location>
</feature>
<reference evidence="10 11" key="1">
    <citation type="submission" date="2016-10" db="EMBL/GenBank/DDBJ databases">
        <authorList>
            <person name="de Groot N.N."/>
        </authorList>
    </citation>
    <scope>NUCLEOTIDE SEQUENCE [LARGE SCALE GENOMIC DNA]</scope>
    <source>
        <strain evidence="10 11">CGMCC 4.3143</strain>
    </source>
</reference>
<evidence type="ECO:0000256" key="3">
    <source>
        <dbReference type="ARBA" id="ARBA00022448"/>
    </source>
</evidence>